<sequence length="284" mass="30739">MGRARRLLGVAMLVGLLVLSGCSTLLGPGSVNQGALAADPGVEYQWDADADARIELYRNNYTAVYSVGNRTTGSLEEPYSMELYNRDALGTDQPLTPESFQLRYDNGTLLRFVEGDDGANLVMVKNGTQTDVDDSLLTVNQTRRRTQVFLPVNDSAQIAFVGPKNGKSVSTPQFVRGSYEMRLTDGARVGLPILSDVTPGGASTETVDDRVVVRWDSVENAPSVSVRYYLERDLLLFGGLAAIGLVVGVAGGIYYYLGIRETVRRREEVGLDVDTGDDDGPGPF</sequence>
<dbReference type="Proteomes" id="UP001057580">
    <property type="component" value="Chromosome"/>
</dbReference>
<gene>
    <name evidence="2" type="ORF">N0B31_02340</name>
</gene>
<dbReference type="EMBL" id="CP104003">
    <property type="protein sequence ID" value="UWM55129.1"/>
    <property type="molecule type" value="Genomic_DNA"/>
</dbReference>
<dbReference type="InterPro" id="IPR043826">
    <property type="entry name" value="DUF5803"/>
</dbReference>
<protein>
    <submittedName>
        <fullName evidence="2">DUF5803 family protein</fullName>
    </submittedName>
</protein>
<organism evidence="2 3">
    <name type="scientific">Salinirubellus salinus</name>
    <dbReference type="NCBI Taxonomy" id="1364945"/>
    <lineage>
        <taxon>Archaea</taxon>
        <taxon>Methanobacteriati</taxon>
        <taxon>Methanobacteriota</taxon>
        <taxon>Stenosarchaea group</taxon>
        <taxon>Halobacteria</taxon>
        <taxon>Halobacteriales</taxon>
        <taxon>Natronomonadaceae</taxon>
        <taxon>Salinirubellus</taxon>
    </lineage>
</organism>
<dbReference type="RefSeq" id="WP_260594181.1">
    <property type="nucleotide sequence ID" value="NZ_CP104003.1"/>
</dbReference>
<accession>A0A9E7UBX4</accession>
<evidence type="ECO:0000313" key="2">
    <source>
        <dbReference type="EMBL" id="UWM55129.1"/>
    </source>
</evidence>
<keyword evidence="1" id="KW-0812">Transmembrane</keyword>
<evidence type="ECO:0000256" key="1">
    <source>
        <dbReference type="SAM" id="Phobius"/>
    </source>
</evidence>
<name>A0A9E7UBX4_9EURY</name>
<dbReference type="KEGG" id="ssai:N0B31_02340"/>
<feature type="transmembrane region" description="Helical" evidence="1">
    <location>
        <begin position="234"/>
        <end position="257"/>
    </location>
</feature>
<dbReference type="PROSITE" id="PS51257">
    <property type="entry name" value="PROKAR_LIPOPROTEIN"/>
    <property type="match status" value="1"/>
</dbReference>
<dbReference type="Pfam" id="PF19119">
    <property type="entry name" value="DUF5803"/>
    <property type="match status" value="1"/>
</dbReference>
<reference evidence="2" key="1">
    <citation type="submission" date="2022-09" db="EMBL/GenBank/DDBJ databases">
        <title>Diverse halophilic archaea isolated from saline environments.</title>
        <authorList>
            <person name="Cui H.-L."/>
        </authorList>
    </citation>
    <scope>NUCLEOTIDE SEQUENCE</scope>
    <source>
        <strain evidence="2">ZS-35-S2</strain>
    </source>
</reference>
<evidence type="ECO:0000313" key="3">
    <source>
        <dbReference type="Proteomes" id="UP001057580"/>
    </source>
</evidence>
<dbReference type="GeneID" id="74941224"/>
<proteinExistence type="predicted"/>
<dbReference type="AlphaFoldDB" id="A0A9E7UBX4"/>
<keyword evidence="3" id="KW-1185">Reference proteome</keyword>
<keyword evidence="1" id="KW-1133">Transmembrane helix</keyword>
<keyword evidence="1" id="KW-0472">Membrane</keyword>